<evidence type="ECO:0000256" key="1">
    <source>
        <dbReference type="SAM" id="SignalP"/>
    </source>
</evidence>
<keyword evidence="3" id="KW-1185">Reference proteome</keyword>
<evidence type="ECO:0000313" key="3">
    <source>
        <dbReference type="Proteomes" id="UP000253941"/>
    </source>
</evidence>
<dbReference type="Gene3D" id="2.30.30.40">
    <property type="entry name" value="SH3 Domains"/>
    <property type="match status" value="1"/>
</dbReference>
<feature type="chain" id="PRO_5016596587" description="SH3b domain-containing protein" evidence="1">
    <location>
        <begin position="36"/>
        <end position="179"/>
    </location>
</feature>
<comment type="caution">
    <text evidence="2">The sequence shown here is derived from an EMBL/GenBank/DDBJ whole genome shotgun (WGS) entry which is preliminary data.</text>
</comment>
<gene>
    <name evidence="2" type="ORF">DRB17_02450</name>
</gene>
<dbReference type="Pfam" id="PF06347">
    <property type="entry name" value="SH3_4"/>
    <property type="match status" value="2"/>
</dbReference>
<evidence type="ECO:0008006" key="4">
    <source>
        <dbReference type="Google" id="ProtNLM"/>
    </source>
</evidence>
<keyword evidence="1" id="KW-0732">Signal</keyword>
<reference evidence="2 3" key="1">
    <citation type="submission" date="2018-07" db="EMBL/GenBank/DDBJ databases">
        <title>Venubactetium sediminum gen. nov., sp. nov., isolated from a marine solar saltern.</title>
        <authorList>
            <person name="Wang S."/>
        </authorList>
    </citation>
    <scope>NUCLEOTIDE SEQUENCE [LARGE SCALE GENOMIC DNA]</scope>
    <source>
        <strain evidence="2 3">WD2A32</strain>
    </source>
</reference>
<dbReference type="EMBL" id="QPMH01000002">
    <property type="protein sequence ID" value="RDD63581.1"/>
    <property type="molecule type" value="Genomic_DNA"/>
</dbReference>
<sequence>MTFQAKESGRLAVFRPALVLAVACLLLSMSGAALAQQTGRSTGLPIPRFVSLRADEVNLRTGPGLRYPIEWVYRRQDLPVEVIEEFEAWRRIRGWDGTVGWVHGVMLQSKRTARVTGSDIRLLRARANPDGDPVAMLEPGAIGKLDRCKRDWCRIEFAGLIGWLQRKAFYGVLPGETLD</sequence>
<evidence type="ECO:0000313" key="2">
    <source>
        <dbReference type="EMBL" id="RDD63581.1"/>
    </source>
</evidence>
<dbReference type="AlphaFoldDB" id="A0A369TE05"/>
<dbReference type="Proteomes" id="UP000253941">
    <property type="component" value="Unassembled WGS sequence"/>
</dbReference>
<protein>
    <recommendedName>
        <fullName evidence="4">SH3b domain-containing protein</fullName>
    </recommendedName>
</protein>
<organism evidence="2 3">
    <name type="scientific">Ferruginivarius sediminum</name>
    <dbReference type="NCBI Taxonomy" id="2661937"/>
    <lineage>
        <taxon>Bacteria</taxon>
        <taxon>Pseudomonadati</taxon>
        <taxon>Pseudomonadota</taxon>
        <taxon>Alphaproteobacteria</taxon>
        <taxon>Rhodospirillales</taxon>
        <taxon>Rhodospirillaceae</taxon>
        <taxon>Ferruginivarius</taxon>
    </lineage>
</organism>
<feature type="signal peptide" evidence="1">
    <location>
        <begin position="1"/>
        <end position="35"/>
    </location>
</feature>
<proteinExistence type="predicted"/>
<dbReference type="InterPro" id="IPR010466">
    <property type="entry name" value="DUF1058"/>
</dbReference>
<name>A0A369TE05_9PROT</name>
<accession>A0A369TE05</accession>